<dbReference type="PANTHER" id="PTHR15276:SF0">
    <property type="entry name" value="COILED-COIL DOMAIN-CONTAINING PROTEIN 6"/>
    <property type="match status" value="1"/>
</dbReference>
<name>A0A261XZ73_9FUNG</name>
<dbReference type="AlphaFoldDB" id="A0A261XZ73"/>
<dbReference type="PANTHER" id="PTHR15276">
    <property type="entry name" value="H4 D10S170 PROTEIN-RELATED"/>
    <property type="match status" value="1"/>
</dbReference>
<dbReference type="Pfam" id="PF09755">
    <property type="entry name" value="DUF2046"/>
    <property type="match status" value="1"/>
</dbReference>
<gene>
    <name evidence="3" type="ORF">BZG36_03719</name>
</gene>
<feature type="compositionally biased region" description="Low complexity" evidence="2">
    <location>
        <begin position="373"/>
        <end position="394"/>
    </location>
</feature>
<protein>
    <recommendedName>
        <fullName evidence="5">Coiled-coil domain-containing protein 6</fullName>
    </recommendedName>
</protein>
<accession>A0A261XZ73</accession>
<dbReference type="InterPro" id="IPR019152">
    <property type="entry name" value="DUF2046"/>
</dbReference>
<dbReference type="EMBL" id="MVBO01000076">
    <property type="protein sequence ID" value="OZJ03618.1"/>
    <property type="molecule type" value="Genomic_DNA"/>
</dbReference>
<feature type="compositionally biased region" description="Low complexity" evidence="2">
    <location>
        <begin position="227"/>
        <end position="242"/>
    </location>
</feature>
<feature type="coiled-coil region" evidence="1">
    <location>
        <begin position="170"/>
        <end position="219"/>
    </location>
</feature>
<feature type="coiled-coil region" evidence="1">
    <location>
        <begin position="286"/>
        <end position="334"/>
    </location>
</feature>
<evidence type="ECO:0000256" key="1">
    <source>
        <dbReference type="SAM" id="Coils"/>
    </source>
</evidence>
<proteinExistence type="predicted"/>
<keyword evidence="4" id="KW-1185">Reference proteome</keyword>
<organism evidence="3 4">
    <name type="scientific">Bifiguratus adelaidae</name>
    <dbReference type="NCBI Taxonomy" id="1938954"/>
    <lineage>
        <taxon>Eukaryota</taxon>
        <taxon>Fungi</taxon>
        <taxon>Fungi incertae sedis</taxon>
        <taxon>Mucoromycota</taxon>
        <taxon>Mucoromycotina</taxon>
        <taxon>Endogonomycetes</taxon>
        <taxon>Endogonales</taxon>
        <taxon>Endogonales incertae sedis</taxon>
        <taxon>Bifiguratus</taxon>
    </lineage>
</organism>
<feature type="region of interest" description="Disordered" evidence="2">
    <location>
        <begin position="219"/>
        <end position="280"/>
    </location>
</feature>
<keyword evidence="1" id="KW-0175">Coiled coil</keyword>
<evidence type="ECO:0008006" key="5">
    <source>
        <dbReference type="Google" id="ProtNLM"/>
    </source>
</evidence>
<comment type="caution">
    <text evidence="3">The sequence shown here is derived from an EMBL/GenBank/DDBJ whole genome shotgun (WGS) entry which is preliminary data.</text>
</comment>
<feature type="region of interest" description="Disordered" evidence="2">
    <location>
        <begin position="341"/>
        <end position="438"/>
    </location>
</feature>
<dbReference type="Proteomes" id="UP000242875">
    <property type="component" value="Unassembled WGS sequence"/>
</dbReference>
<sequence>MTAEAPRLEDEALSPRTRVLYAVEKDEEDLKSSLQRQLGEARIGRQDLTASLERTDERVRSMQKSIEGMKLDDTGSAASDTVSTTHAPSQIQLLQAQLKQQEESLKKLKFELEMEQGHVNILRHENQILRQSAVNMNMLAEQEEEYITNTLLKRIAGLKKEKGELLLQVEQEEEYLTNTLQRKLNQLQKEKIDMENALEQEQEFIVNRLQKQLDALQQQQNGGFGSGHSSVPRSRTSSFSGSQPLDSSMGGRSGPMAIPASPGQASKRYLLGQSPSSAEQPSYWHAENLKSENMAYKRRCTELENDCMAKIEQCNRYRSELRELRRQCSLSTEDIEGDEPLPLIFRGTLPSPGIGPRRTGSSNSQASELHKMLGSQSSPIGSLSSSATSASTLGLGSGIPSNVLPDTLPAPPRGLLSRAKRLSSDAAHQQRPHTGGSS</sequence>
<evidence type="ECO:0000313" key="3">
    <source>
        <dbReference type="EMBL" id="OZJ03618.1"/>
    </source>
</evidence>
<feature type="coiled-coil region" evidence="1">
    <location>
        <begin position="91"/>
        <end position="118"/>
    </location>
</feature>
<dbReference type="OrthoDB" id="78858at2759"/>
<reference evidence="3 4" key="1">
    <citation type="journal article" date="2017" name="Mycologia">
        <title>Bifiguratus adelaidae, gen. et sp. nov., a new member of Mucoromycotina in endophytic and soil-dwelling habitats.</title>
        <authorList>
            <person name="Torres-Cruz T.J."/>
            <person name="Billingsley Tobias T.L."/>
            <person name="Almatruk M."/>
            <person name="Hesse C."/>
            <person name="Kuske C.R."/>
            <person name="Desiro A."/>
            <person name="Benucci G.M."/>
            <person name="Bonito G."/>
            <person name="Stajich J.E."/>
            <person name="Dunlap C."/>
            <person name="Arnold A.E."/>
            <person name="Porras-Alfaro A."/>
        </authorList>
    </citation>
    <scope>NUCLEOTIDE SEQUENCE [LARGE SCALE GENOMIC DNA]</scope>
    <source>
        <strain evidence="3 4">AZ0501</strain>
    </source>
</reference>
<evidence type="ECO:0000256" key="2">
    <source>
        <dbReference type="SAM" id="MobiDB-lite"/>
    </source>
</evidence>
<evidence type="ECO:0000313" key="4">
    <source>
        <dbReference type="Proteomes" id="UP000242875"/>
    </source>
</evidence>